<dbReference type="Pfam" id="PF02578">
    <property type="entry name" value="Cu-oxidase_4"/>
    <property type="match status" value="1"/>
</dbReference>
<comment type="catalytic activity">
    <reaction evidence="9">
        <text>adenosine + phosphate = alpha-D-ribose 1-phosphate + adenine</text>
        <dbReference type="Rhea" id="RHEA:27642"/>
        <dbReference type="ChEBI" id="CHEBI:16335"/>
        <dbReference type="ChEBI" id="CHEBI:16708"/>
        <dbReference type="ChEBI" id="CHEBI:43474"/>
        <dbReference type="ChEBI" id="CHEBI:57720"/>
        <dbReference type="EC" id="2.4.2.1"/>
    </reaction>
    <physiologicalReaction direction="left-to-right" evidence="9">
        <dbReference type="Rhea" id="RHEA:27643"/>
    </physiologicalReaction>
</comment>
<keyword evidence="13" id="KW-1185">Reference proteome</keyword>
<keyword evidence="4" id="KW-0808">Transferase</keyword>
<comment type="function">
    <text evidence="2">Purine nucleoside enzyme that catalyzes the phosphorolysis of adenosine and inosine nucleosides, yielding D-ribose 1-phosphate and the respective free bases, adenine and hypoxanthine. Also catalyzes the phosphorolysis of S-methyl-5'-thioadenosine into adenine and S-methyl-5-thio-alpha-D-ribose 1-phosphate. Also has adenosine deaminase activity.</text>
</comment>
<dbReference type="Gene3D" id="3.60.140.10">
    <property type="entry name" value="CNF1/YfiH-like putative cysteine hydrolases"/>
    <property type="match status" value="1"/>
</dbReference>
<comment type="caution">
    <text evidence="12">The sequence shown here is derived from an EMBL/GenBank/DDBJ whole genome shotgun (WGS) entry which is preliminary data.</text>
</comment>
<dbReference type="InterPro" id="IPR003730">
    <property type="entry name" value="Cu_polyphenol_OxRdtase"/>
</dbReference>
<evidence type="ECO:0000256" key="3">
    <source>
        <dbReference type="ARBA" id="ARBA00007353"/>
    </source>
</evidence>
<dbReference type="EMBL" id="JAGFNZ010000005">
    <property type="protein sequence ID" value="MBW7573511.1"/>
    <property type="molecule type" value="Genomic_DNA"/>
</dbReference>
<comment type="catalytic activity">
    <reaction evidence="8">
        <text>adenosine + H2O + H(+) = inosine + NH4(+)</text>
        <dbReference type="Rhea" id="RHEA:24408"/>
        <dbReference type="ChEBI" id="CHEBI:15377"/>
        <dbReference type="ChEBI" id="CHEBI:15378"/>
        <dbReference type="ChEBI" id="CHEBI:16335"/>
        <dbReference type="ChEBI" id="CHEBI:17596"/>
        <dbReference type="ChEBI" id="CHEBI:28938"/>
        <dbReference type="EC" id="3.5.4.4"/>
    </reaction>
    <physiologicalReaction direction="left-to-right" evidence="8">
        <dbReference type="Rhea" id="RHEA:24409"/>
    </physiologicalReaction>
</comment>
<keyword evidence="5" id="KW-0479">Metal-binding</keyword>
<evidence type="ECO:0000256" key="5">
    <source>
        <dbReference type="ARBA" id="ARBA00022723"/>
    </source>
</evidence>
<evidence type="ECO:0000256" key="9">
    <source>
        <dbReference type="ARBA" id="ARBA00048968"/>
    </source>
</evidence>
<evidence type="ECO:0000256" key="8">
    <source>
        <dbReference type="ARBA" id="ARBA00047989"/>
    </source>
</evidence>
<evidence type="ECO:0000256" key="7">
    <source>
        <dbReference type="ARBA" id="ARBA00022833"/>
    </source>
</evidence>
<evidence type="ECO:0000256" key="4">
    <source>
        <dbReference type="ARBA" id="ARBA00022679"/>
    </source>
</evidence>
<reference evidence="12 13" key="1">
    <citation type="submission" date="2021-03" db="EMBL/GenBank/DDBJ databases">
        <title>Caproiciproducens sp. nov. isolated from feces of cow.</title>
        <authorList>
            <person name="Choi J.-Y."/>
        </authorList>
    </citation>
    <scope>NUCLEOTIDE SEQUENCE [LARGE SCALE GENOMIC DNA]</scope>
    <source>
        <strain evidence="12 13">AGMB10547</strain>
    </source>
</reference>
<evidence type="ECO:0000313" key="12">
    <source>
        <dbReference type="EMBL" id="MBW7573511.1"/>
    </source>
</evidence>
<dbReference type="RefSeq" id="WP_219965924.1">
    <property type="nucleotide sequence ID" value="NZ_JAGFNZ010000005.1"/>
</dbReference>
<name>A0ABS7DSH4_9FIRM</name>
<dbReference type="NCBIfam" id="TIGR00726">
    <property type="entry name" value="peptidoglycan editing factor PgeF"/>
    <property type="match status" value="1"/>
</dbReference>
<dbReference type="Proteomes" id="UP000719942">
    <property type="component" value="Unassembled WGS sequence"/>
</dbReference>
<dbReference type="PANTHER" id="PTHR30616:SF2">
    <property type="entry name" value="PURINE NUCLEOSIDE PHOSPHORYLASE LACC1"/>
    <property type="match status" value="1"/>
</dbReference>
<evidence type="ECO:0000256" key="6">
    <source>
        <dbReference type="ARBA" id="ARBA00022801"/>
    </source>
</evidence>
<comment type="catalytic activity">
    <reaction evidence="1">
        <text>inosine + phosphate = alpha-D-ribose 1-phosphate + hypoxanthine</text>
        <dbReference type="Rhea" id="RHEA:27646"/>
        <dbReference type="ChEBI" id="CHEBI:17368"/>
        <dbReference type="ChEBI" id="CHEBI:17596"/>
        <dbReference type="ChEBI" id="CHEBI:43474"/>
        <dbReference type="ChEBI" id="CHEBI:57720"/>
        <dbReference type="EC" id="2.4.2.1"/>
    </reaction>
    <physiologicalReaction direction="left-to-right" evidence="1">
        <dbReference type="Rhea" id="RHEA:27647"/>
    </physiologicalReaction>
</comment>
<dbReference type="InterPro" id="IPR038371">
    <property type="entry name" value="Cu_polyphenol_OxRdtase_sf"/>
</dbReference>
<keyword evidence="6" id="KW-0378">Hydrolase</keyword>
<keyword evidence="7" id="KW-0862">Zinc</keyword>
<dbReference type="InterPro" id="IPR011324">
    <property type="entry name" value="Cytotoxic_necrot_fac-like_cat"/>
</dbReference>
<dbReference type="SUPFAM" id="SSF64438">
    <property type="entry name" value="CNF1/YfiH-like putative cysteine hydrolases"/>
    <property type="match status" value="1"/>
</dbReference>
<evidence type="ECO:0000256" key="10">
    <source>
        <dbReference type="ARBA" id="ARBA00049893"/>
    </source>
</evidence>
<comment type="catalytic activity">
    <reaction evidence="10">
        <text>S-methyl-5'-thioadenosine + phosphate = 5-(methylsulfanyl)-alpha-D-ribose 1-phosphate + adenine</text>
        <dbReference type="Rhea" id="RHEA:11852"/>
        <dbReference type="ChEBI" id="CHEBI:16708"/>
        <dbReference type="ChEBI" id="CHEBI:17509"/>
        <dbReference type="ChEBI" id="CHEBI:43474"/>
        <dbReference type="ChEBI" id="CHEBI:58533"/>
        <dbReference type="EC" id="2.4.2.28"/>
    </reaction>
    <physiologicalReaction direction="left-to-right" evidence="10">
        <dbReference type="Rhea" id="RHEA:11853"/>
    </physiologicalReaction>
</comment>
<evidence type="ECO:0000256" key="1">
    <source>
        <dbReference type="ARBA" id="ARBA00000553"/>
    </source>
</evidence>
<evidence type="ECO:0000256" key="11">
    <source>
        <dbReference type="RuleBase" id="RU361274"/>
    </source>
</evidence>
<proteinExistence type="inferred from homology"/>
<comment type="similarity">
    <text evidence="3 11">Belongs to the purine nucleoside phosphorylase YfiH/LACC1 family.</text>
</comment>
<gene>
    <name evidence="12" type="primary">pgeF</name>
    <name evidence="12" type="ORF">J5W02_11895</name>
</gene>
<evidence type="ECO:0000313" key="13">
    <source>
        <dbReference type="Proteomes" id="UP000719942"/>
    </source>
</evidence>
<dbReference type="CDD" id="cd16833">
    <property type="entry name" value="YfiH"/>
    <property type="match status" value="1"/>
</dbReference>
<accession>A0ABS7DSH4</accession>
<sequence length="280" mass="30750">MNDNGKNMNVREKEGVVFLTFPSFEQYHFVNHAFSTRMGGVSAGEFTSMNLNFGRGDSDENVVRNFQRFCSAAGFDYETLVASAQDHHTVVRRVGRGNCGTGIWKPKDLQSVDGLITNEPNVTLTTFYADCVPLFYLDPVKRAIGLAHAGWRGTVAKMGAEMVGAMAREFDSSPKDLLAAVGPSIGPCCFEVDTPVYEEFAALTEIKPQEFIVEKGGGKFMIDLWEANRRIIMEAGIPAENIEVAQLCTKCNAQWLWSHRASGGRRGGLAAMMCLKGEEA</sequence>
<organism evidence="12 13">
    <name type="scientific">Caproiciproducens faecalis</name>
    <dbReference type="NCBI Taxonomy" id="2820301"/>
    <lineage>
        <taxon>Bacteria</taxon>
        <taxon>Bacillati</taxon>
        <taxon>Bacillota</taxon>
        <taxon>Clostridia</taxon>
        <taxon>Eubacteriales</taxon>
        <taxon>Acutalibacteraceae</taxon>
        <taxon>Caproiciproducens</taxon>
    </lineage>
</organism>
<evidence type="ECO:0000256" key="2">
    <source>
        <dbReference type="ARBA" id="ARBA00003215"/>
    </source>
</evidence>
<dbReference type="PANTHER" id="PTHR30616">
    <property type="entry name" value="UNCHARACTERIZED PROTEIN YFIH"/>
    <property type="match status" value="1"/>
</dbReference>
<protein>
    <recommendedName>
        <fullName evidence="11">Purine nucleoside phosphorylase</fullName>
    </recommendedName>
</protein>